<feature type="domain" description="Transcription factor tau subunit sfc3/Tfc3 C-terminal" evidence="8">
    <location>
        <begin position="758"/>
        <end position="1131"/>
    </location>
</feature>
<evidence type="ECO:0000313" key="10">
    <source>
        <dbReference type="EMBL" id="SSD61835.1"/>
    </source>
</evidence>
<evidence type="ECO:0000256" key="5">
    <source>
        <dbReference type="ARBA" id="ARBA00023242"/>
    </source>
</evidence>
<keyword evidence="3" id="KW-0238">DNA-binding</keyword>
<evidence type="ECO:0000256" key="6">
    <source>
        <dbReference type="SAM" id="MobiDB-lite"/>
    </source>
</evidence>
<protein>
    <submittedName>
        <fullName evidence="10">Related to Transcription factor tau 138 kDa subunit</fullName>
    </submittedName>
</protein>
<organism evidence="10 11">
    <name type="scientific">Saccharomycodes ludwigii</name>
    <dbReference type="NCBI Taxonomy" id="36035"/>
    <lineage>
        <taxon>Eukaryota</taxon>
        <taxon>Fungi</taxon>
        <taxon>Dikarya</taxon>
        <taxon>Ascomycota</taxon>
        <taxon>Saccharomycotina</taxon>
        <taxon>Saccharomycetes</taxon>
        <taxon>Saccharomycodales</taxon>
        <taxon>Saccharomycodaceae</taxon>
        <taxon>Saccharomycodes</taxon>
    </lineage>
</organism>
<evidence type="ECO:0000259" key="9">
    <source>
        <dbReference type="Pfam" id="PF21552"/>
    </source>
</evidence>
<name>A0A376BAY1_9ASCO</name>
<dbReference type="InterPro" id="IPR046488">
    <property type="entry name" value="Sfc3/Tfc3_C"/>
</dbReference>
<feature type="domain" description="B-block binding subunit of TFIIIC" evidence="7">
    <location>
        <begin position="110"/>
        <end position="174"/>
    </location>
</feature>
<evidence type="ECO:0000256" key="3">
    <source>
        <dbReference type="ARBA" id="ARBA00023125"/>
    </source>
</evidence>
<comment type="subcellular location">
    <subcellularLocation>
        <location evidence="1">Nucleus</location>
    </subcellularLocation>
</comment>
<reference evidence="11" key="1">
    <citation type="submission" date="2018-06" db="EMBL/GenBank/DDBJ databases">
        <authorList>
            <person name="Guldener U."/>
        </authorList>
    </citation>
    <scope>NUCLEOTIDE SEQUENCE [LARGE SCALE GENOMIC DNA]</scope>
    <source>
        <strain evidence="11">UTAD17</strain>
    </source>
</reference>
<dbReference type="Pfam" id="PF04182">
    <property type="entry name" value="B-block_TFIIIC"/>
    <property type="match status" value="1"/>
</dbReference>
<dbReference type="EMBL" id="UFAJ01000925">
    <property type="protein sequence ID" value="SSD61835.1"/>
    <property type="molecule type" value="Genomic_DNA"/>
</dbReference>
<keyword evidence="4" id="KW-0804">Transcription</keyword>
<dbReference type="GO" id="GO:0000127">
    <property type="term" value="C:transcription factor TFIIIC complex"/>
    <property type="evidence" value="ECO:0007669"/>
    <property type="project" value="InterPro"/>
</dbReference>
<keyword evidence="2" id="KW-0597">Phosphoprotein</keyword>
<dbReference type="Proteomes" id="UP000262825">
    <property type="component" value="Unassembled WGS sequence"/>
</dbReference>
<sequence length="1177" mass="135898">MCLAPDELLSQISQEIAYHKGKVNLETFWNITKQFIDISDISIKDFVLRNLLADDDIQFLFNGSQLDHKDELTYFNLNQEELHNYEIKLSDDKLWLLLTNYTSKDSNIGGMAFELLLEIAKNKEKGINTLTLQRNTKQDSRSFTGRLNKLGSLIISEPCIFKGHVTKHLVYYKFNNTVREKKTKIVGSGDYIDWKRFLPIIVETVKNSKNQLRQVLDLRRELKFDKERKVKRRFQSGITWLVDNGYLKKVFVLSPINNTVKIVCVQYIRDLKSEEQALTNFDESENEEEEENDDDDDDDEDKMRDEDEDTNGAGEDEEERAANLAANQNILQAPSLIIEDAQEINGKKKQFLVNRFHPLQTITNSYISQFGKEGATSMQTIDNICGNDYKRPFTRSIEFFADAPSVLDNTPYNGFRLIKVYDFEGKRKHHRFFTEDSYLALTSQKKKKRGPLFEPIIEQQLTLKDLEEKNLSVFPDILGATTLPSGEEHYIWYNDLNTNVKKEVKKRTHIMVEGPKASRLKEKRAKIKPERPLPSTVHPRTPGAIEVNGFSGTTLKSLQRQRAIMQLLMKNKGVLVYRDSILEDVARTVGLKTVLDRKTFYRDIEDLRKCGKLRVRENGFNGKSVYFGAEISDADIDNYLGSYKESKKKTKVLEVIKSSELYFYDKREKDKFNRVPKSVKRVEEYQVRHNEAKLKRMGNKKSRSRSRKVVAGKPTKSIADIHGEKEDESTAEQIISNKVSRKTKKEPHTAASVRNLNSKDGIDCLMKCTMISKSLKGQVLWTEIQKIFPKNSLAILKKQYIKKRTKLGHDYIKSEIAKWKRIMVNAVQQGLGTLEDAEKFNLAKLLYIWKTHESTQKNKPLKLFKVYEKNFETYTLVDKYTFEFNDNAITKSSMVQRQKHILRKTYTVASRLKQEDTPGTDEIKSIIKSVLISDDEIDTNTIALLKAYQKDDIDKAMISMAKEKQLSFIGASKLQLTDVFFDFMVSKGRLDFFEGSASFARKLNEILSNNKGWILSEEPSGFAMYIYLGMLEALDLNVINIPVNQKEEKFYYASRRFETGSLISPLLLFQKKHLKHFGNQTWKVPIPSGPPFSKLWIDKKGNIRDNIWKNMLGIVLWNVLFYPGIDVGGLSERCSKVLSRKEIENIVEWLESNEVIAVGNLDAIMMNPGFAELQMFV</sequence>
<evidence type="ECO:0000256" key="1">
    <source>
        <dbReference type="ARBA" id="ARBA00004123"/>
    </source>
</evidence>
<proteinExistence type="predicted"/>
<evidence type="ECO:0000259" key="7">
    <source>
        <dbReference type="Pfam" id="PF04182"/>
    </source>
</evidence>
<evidence type="ECO:0000256" key="4">
    <source>
        <dbReference type="ARBA" id="ARBA00023163"/>
    </source>
</evidence>
<dbReference type="PANTHER" id="PTHR15180:SF1">
    <property type="entry name" value="GENERAL TRANSCRIPTION FACTOR 3C POLYPEPTIDE 1"/>
    <property type="match status" value="1"/>
</dbReference>
<dbReference type="InterPro" id="IPR049543">
    <property type="entry name" value="WHD_TFC3"/>
</dbReference>
<dbReference type="GO" id="GO:0042791">
    <property type="term" value="P:5S class rRNA transcription by RNA polymerase III"/>
    <property type="evidence" value="ECO:0007669"/>
    <property type="project" value="TreeGrafter"/>
</dbReference>
<keyword evidence="5" id="KW-0539">Nucleus</keyword>
<feature type="compositionally biased region" description="Basic residues" evidence="6">
    <location>
        <begin position="695"/>
        <end position="710"/>
    </location>
</feature>
<dbReference type="AlphaFoldDB" id="A0A376BAY1"/>
<dbReference type="GO" id="GO:0003677">
    <property type="term" value="F:DNA binding"/>
    <property type="evidence" value="ECO:0007669"/>
    <property type="project" value="UniProtKB-KW"/>
</dbReference>
<evidence type="ECO:0000256" key="2">
    <source>
        <dbReference type="ARBA" id="ARBA00022553"/>
    </source>
</evidence>
<feature type="region of interest" description="Disordered" evidence="6">
    <location>
        <begin position="693"/>
        <end position="731"/>
    </location>
</feature>
<dbReference type="Pfam" id="PF20222">
    <property type="entry name" value="DUF6581"/>
    <property type="match status" value="1"/>
</dbReference>
<dbReference type="PANTHER" id="PTHR15180">
    <property type="entry name" value="GENERAL TRANSCRIPTION FACTOR 3C POLYPEPTIDE 1"/>
    <property type="match status" value="1"/>
</dbReference>
<dbReference type="InterPro" id="IPR044210">
    <property type="entry name" value="Tfc3-like"/>
</dbReference>
<dbReference type="InterPro" id="IPR007309">
    <property type="entry name" value="TFIIIC_Bblock-bd"/>
</dbReference>
<evidence type="ECO:0000313" key="11">
    <source>
        <dbReference type="Proteomes" id="UP000262825"/>
    </source>
</evidence>
<dbReference type="GO" id="GO:0006384">
    <property type="term" value="P:transcription initiation at RNA polymerase III promoter"/>
    <property type="evidence" value="ECO:0007669"/>
    <property type="project" value="InterPro"/>
</dbReference>
<feature type="compositionally biased region" description="Acidic residues" evidence="6">
    <location>
        <begin position="282"/>
        <end position="319"/>
    </location>
</feature>
<gene>
    <name evidence="10" type="ORF">SCODWIG_03596</name>
</gene>
<keyword evidence="11" id="KW-1185">Reference proteome</keyword>
<dbReference type="VEuPathDB" id="FungiDB:SCODWIG_03596"/>
<evidence type="ECO:0000259" key="8">
    <source>
        <dbReference type="Pfam" id="PF20222"/>
    </source>
</evidence>
<feature type="domain" description="Transcription factor tau 138 kDa subunit extended winged helix" evidence="9">
    <location>
        <begin position="555"/>
        <end position="642"/>
    </location>
</feature>
<accession>A0A376BAY1</accession>
<dbReference type="GO" id="GO:0005634">
    <property type="term" value="C:nucleus"/>
    <property type="evidence" value="ECO:0007669"/>
    <property type="project" value="UniProtKB-SubCell"/>
</dbReference>
<feature type="region of interest" description="Disordered" evidence="6">
    <location>
        <begin position="278"/>
        <end position="319"/>
    </location>
</feature>
<dbReference type="Pfam" id="PF21552">
    <property type="entry name" value="WHD_TFC3"/>
    <property type="match status" value="1"/>
</dbReference>